<dbReference type="Proteomes" id="UP000326198">
    <property type="component" value="Unassembled WGS sequence"/>
</dbReference>
<proteinExistence type="predicted"/>
<keyword evidence="3" id="KW-1185">Reference proteome</keyword>
<sequence length="79" mass="8919">MHGRRVHPYVLCVLFWGGGSNDLSRAWVWFLFFSFLFLFSSSGRFPCEPNVGCLVVLFCPACVYVCLLLLLLLSVVLVS</sequence>
<name>A0A5N7ARG9_9EURO</name>
<protein>
    <submittedName>
        <fullName evidence="2">Uncharacterized protein</fullName>
    </submittedName>
</protein>
<feature type="transmembrane region" description="Helical" evidence="1">
    <location>
        <begin position="54"/>
        <end position="78"/>
    </location>
</feature>
<evidence type="ECO:0000313" key="3">
    <source>
        <dbReference type="Proteomes" id="UP000326198"/>
    </source>
</evidence>
<reference evidence="2 3" key="1">
    <citation type="submission" date="2019-04" db="EMBL/GenBank/DDBJ databases">
        <title>Friends and foes A comparative genomics studyof 23 Aspergillus species from section Flavi.</title>
        <authorList>
            <consortium name="DOE Joint Genome Institute"/>
            <person name="Kjaerbolling I."/>
            <person name="Vesth T."/>
            <person name="Frisvad J.C."/>
            <person name="Nybo J.L."/>
            <person name="Theobald S."/>
            <person name="Kildgaard S."/>
            <person name="Isbrandt T."/>
            <person name="Kuo A."/>
            <person name="Sato A."/>
            <person name="Lyhne E.K."/>
            <person name="Kogle M.E."/>
            <person name="Wiebenga A."/>
            <person name="Kun R.S."/>
            <person name="Lubbers R.J."/>
            <person name="Makela M.R."/>
            <person name="Barry K."/>
            <person name="Chovatia M."/>
            <person name="Clum A."/>
            <person name="Daum C."/>
            <person name="Haridas S."/>
            <person name="He G."/>
            <person name="LaButti K."/>
            <person name="Lipzen A."/>
            <person name="Mondo S."/>
            <person name="Riley R."/>
            <person name="Salamov A."/>
            <person name="Simmons B.A."/>
            <person name="Magnuson J.K."/>
            <person name="Henrissat B."/>
            <person name="Mortensen U.H."/>
            <person name="Larsen T.O."/>
            <person name="Devries R.P."/>
            <person name="Grigoriev I.V."/>
            <person name="Machida M."/>
            <person name="Baker S.E."/>
            <person name="Andersen M.R."/>
        </authorList>
    </citation>
    <scope>NUCLEOTIDE SEQUENCE [LARGE SCALE GENOMIC DNA]</scope>
    <source>
        <strain evidence="2 3">IBT 29228</strain>
    </source>
</reference>
<feature type="transmembrane region" description="Helical" evidence="1">
    <location>
        <begin position="26"/>
        <end position="42"/>
    </location>
</feature>
<keyword evidence="1" id="KW-0472">Membrane</keyword>
<keyword evidence="1" id="KW-1133">Transmembrane helix</keyword>
<gene>
    <name evidence="2" type="ORF">BDV26DRAFT_99556</name>
</gene>
<dbReference type="AlphaFoldDB" id="A0A5N7ARG9"/>
<dbReference type="EMBL" id="ML736358">
    <property type="protein sequence ID" value="KAE8372452.1"/>
    <property type="molecule type" value="Genomic_DNA"/>
</dbReference>
<evidence type="ECO:0000313" key="2">
    <source>
        <dbReference type="EMBL" id="KAE8372452.1"/>
    </source>
</evidence>
<evidence type="ECO:0000256" key="1">
    <source>
        <dbReference type="SAM" id="Phobius"/>
    </source>
</evidence>
<keyword evidence="1" id="KW-0812">Transmembrane</keyword>
<organism evidence="2 3">
    <name type="scientific">Aspergillus bertholletiae</name>
    <dbReference type="NCBI Taxonomy" id="1226010"/>
    <lineage>
        <taxon>Eukaryota</taxon>
        <taxon>Fungi</taxon>
        <taxon>Dikarya</taxon>
        <taxon>Ascomycota</taxon>
        <taxon>Pezizomycotina</taxon>
        <taxon>Eurotiomycetes</taxon>
        <taxon>Eurotiomycetidae</taxon>
        <taxon>Eurotiales</taxon>
        <taxon>Aspergillaceae</taxon>
        <taxon>Aspergillus</taxon>
        <taxon>Aspergillus subgen. Circumdati</taxon>
    </lineage>
</organism>
<accession>A0A5N7ARG9</accession>